<comment type="caution">
    <text evidence="2">The sequence shown here is derived from an EMBL/GenBank/DDBJ whole genome shotgun (WGS) entry which is preliminary data.</text>
</comment>
<protein>
    <submittedName>
        <fullName evidence="2">Uncharacterized protein</fullName>
    </submittedName>
</protein>
<evidence type="ECO:0000313" key="2">
    <source>
        <dbReference type="EMBL" id="CAH3185761.1"/>
    </source>
</evidence>
<feature type="transmembrane region" description="Helical" evidence="1">
    <location>
        <begin position="17"/>
        <end position="37"/>
    </location>
</feature>
<dbReference type="Proteomes" id="UP001159405">
    <property type="component" value="Unassembled WGS sequence"/>
</dbReference>
<feature type="transmembrane region" description="Helical" evidence="1">
    <location>
        <begin position="57"/>
        <end position="79"/>
    </location>
</feature>
<reference evidence="2 3" key="1">
    <citation type="submission" date="2022-05" db="EMBL/GenBank/DDBJ databases">
        <authorList>
            <consortium name="Genoscope - CEA"/>
            <person name="William W."/>
        </authorList>
    </citation>
    <scope>NUCLEOTIDE SEQUENCE [LARGE SCALE GENOMIC DNA]</scope>
</reference>
<keyword evidence="1" id="KW-0472">Membrane</keyword>
<evidence type="ECO:0000256" key="1">
    <source>
        <dbReference type="SAM" id="Phobius"/>
    </source>
</evidence>
<feature type="non-terminal residue" evidence="2">
    <location>
        <position position="191"/>
    </location>
</feature>
<name>A0ABN8S217_9CNID</name>
<keyword evidence="1" id="KW-1133">Transmembrane helix</keyword>
<organism evidence="2 3">
    <name type="scientific">Porites lobata</name>
    <dbReference type="NCBI Taxonomy" id="104759"/>
    <lineage>
        <taxon>Eukaryota</taxon>
        <taxon>Metazoa</taxon>
        <taxon>Cnidaria</taxon>
        <taxon>Anthozoa</taxon>
        <taxon>Hexacorallia</taxon>
        <taxon>Scleractinia</taxon>
        <taxon>Fungiina</taxon>
        <taxon>Poritidae</taxon>
        <taxon>Porites</taxon>
    </lineage>
</organism>
<keyword evidence="3" id="KW-1185">Reference proteome</keyword>
<dbReference type="EMBL" id="CALNXK010000442">
    <property type="protein sequence ID" value="CAH3185761.1"/>
    <property type="molecule type" value="Genomic_DNA"/>
</dbReference>
<sequence>MYFALNSPITDPFENELMLSSLAVTFVNLAIGAVSRIPDDGFSSPVDPILDSLLFNGLVIVANSLVIGLLVVQYVAYIYHKVKEWRKNPKWSFSCCLALLLPLSDLQGEIVGLTERNILTQQLQSGGIEMPTIANALKESGAVEITLEDYDVERKEEEEETANKFSVAQGLLSLAQVGIHKLQRGTQDTKL</sequence>
<proteinExistence type="predicted"/>
<gene>
    <name evidence="2" type="ORF">PLOB_00033386</name>
</gene>
<keyword evidence="1" id="KW-0812">Transmembrane</keyword>
<evidence type="ECO:0000313" key="3">
    <source>
        <dbReference type="Proteomes" id="UP001159405"/>
    </source>
</evidence>
<accession>A0ABN8S217</accession>